<protein>
    <submittedName>
        <fullName evidence="2">Zinc ribbon domain-containing protein</fullName>
    </submittedName>
</protein>
<sequence>MSSPEILREKALELLGRKEFEDLQNEVRVLTKILFPDELPVQMVKVIYRKRTSLMLANLKRIVIVENNLHEGINVNQIKIGDIKQITFTSQITWGNIEIITNDGTELIENVAIFGGKKFVDWVQAQINASSKVNYTNTKSKVEPMQKIVVKSYNGNEDIANSNFRKDAILMAQEGYFPTTQSYTVGQWGCASFVIATILCFVIIGFLVFLYMLIVKPEGVLTVTYEYKGIEEAQNTKQSTPLRIEEKTCPMCAETVKLQAKICRYCGHNFY</sequence>
<reference evidence="2 3" key="1">
    <citation type="submission" date="2023-05" db="EMBL/GenBank/DDBJ databases">
        <title>Novel species of genus Flectobacillus isolated from stream in China.</title>
        <authorList>
            <person name="Lu H."/>
        </authorList>
    </citation>
    <scope>NUCLEOTIDE SEQUENCE [LARGE SCALE GENOMIC DNA]</scope>
    <source>
        <strain evidence="2 3">DC10W</strain>
    </source>
</reference>
<accession>A0ABT6YLC4</accession>
<evidence type="ECO:0000313" key="2">
    <source>
        <dbReference type="EMBL" id="MDI9864409.1"/>
    </source>
</evidence>
<proteinExistence type="predicted"/>
<keyword evidence="1" id="KW-0812">Transmembrane</keyword>
<dbReference type="RefSeq" id="WP_283369606.1">
    <property type="nucleotide sequence ID" value="NZ_JASHID010000005.1"/>
</dbReference>
<evidence type="ECO:0000256" key="1">
    <source>
        <dbReference type="SAM" id="Phobius"/>
    </source>
</evidence>
<name>A0ABT6YLC4_9BACT</name>
<keyword evidence="1" id="KW-1133">Transmembrane helix</keyword>
<keyword evidence="1" id="KW-0472">Membrane</keyword>
<gene>
    <name evidence="2" type="ORF">QM480_08730</name>
</gene>
<dbReference type="EMBL" id="JASHID010000005">
    <property type="protein sequence ID" value="MDI9864409.1"/>
    <property type="molecule type" value="Genomic_DNA"/>
</dbReference>
<organism evidence="2 3">
    <name type="scientific">Flectobacillus longus</name>
    <dbReference type="NCBI Taxonomy" id="2984207"/>
    <lineage>
        <taxon>Bacteria</taxon>
        <taxon>Pseudomonadati</taxon>
        <taxon>Bacteroidota</taxon>
        <taxon>Cytophagia</taxon>
        <taxon>Cytophagales</taxon>
        <taxon>Flectobacillaceae</taxon>
        <taxon>Flectobacillus</taxon>
    </lineage>
</organism>
<dbReference type="Proteomes" id="UP001236569">
    <property type="component" value="Unassembled WGS sequence"/>
</dbReference>
<keyword evidence="3" id="KW-1185">Reference proteome</keyword>
<comment type="caution">
    <text evidence="2">The sequence shown here is derived from an EMBL/GenBank/DDBJ whole genome shotgun (WGS) entry which is preliminary data.</text>
</comment>
<feature type="transmembrane region" description="Helical" evidence="1">
    <location>
        <begin position="191"/>
        <end position="214"/>
    </location>
</feature>
<evidence type="ECO:0000313" key="3">
    <source>
        <dbReference type="Proteomes" id="UP001236569"/>
    </source>
</evidence>